<comment type="caution">
    <text evidence="2">The sequence shown here is derived from an EMBL/GenBank/DDBJ whole genome shotgun (WGS) entry which is preliminary data.</text>
</comment>
<evidence type="ECO:0000256" key="1">
    <source>
        <dbReference type="SAM" id="SignalP"/>
    </source>
</evidence>
<gene>
    <name evidence="2" type="ORF">HICCMSTLAB_LOCUS724</name>
</gene>
<proteinExistence type="predicted"/>
<evidence type="ECO:0000313" key="3">
    <source>
        <dbReference type="Proteomes" id="UP000786811"/>
    </source>
</evidence>
<keyword evidence="3" id="KW-1185">Reference proteome</keyword>
<feature type="signal peptide" evidence="1">
    <location>
        <begin position="1"/>
        <end position="20"/>
    </location>
</feature>
<accession>A0A8J2H5G6</accession>
<evidence type="ECO:0000313" key="2">
    <source>
        <dbReference type="EMBL" id="CAG5073952.1"/>
    </source>
</evidence>
<dbReference type="PANTHER" id="PTHR20905">
    <property type="entry name" value="N-ACETYLTRANSFERASE-RELATED"/>
    <property type="match status" value="1"/>
</dbReference>
<dbReference type="EMBL" id="CAJNRD030001114">
    <property type="protein sequence ID" value="CAG5073952.1"/>
    <property type="molecule type" value="Genomic_DNA"/>
</dbReference>
<dbReference type="AlphaFoldDB" id="A0A8J2H5G6"/>
<dbReference type="GO" id="GO:0008080">
    <property type="term" value="F:N-acetyltransferase activity"/>
    <property type="evidence" value="ECO:0007669"/>
    <property type="project" value="TreeGrafter"/>
</dbReference>
<reference evidence="2" key="1">
    <citation type="submission" date="2021-04" db="EMBL/GenBank/DDBJ databases">
        <authorList>
            <person name="Chebbi M.A.C M."/>
        </authorList>
    </citation>
    <scope>NUCLEOTIDE SEQUENCE</scope>
</reference>
<dbReference type="OrthoDB" id="8191594at2759"/>
<dbReference type="Proteomes" id="UP000786811">
    <property type="component" value="Unassembled WGS sequence"/>
</dbReference>
<dbReference type="PANTHER" id="PTHR20905:SF28">
    <property type="entry name" value="GH28833P-RELATED"/>
    <property type="match status" value="1"/>
</dbReference>
<keyword evidence="1" id="KW-0732">Signal</keyword>
<protein>
    <submittedName>
        <fullName evidence="2">Uncharacterized protein</fullName>
    </submittedName>
</protein>
<feature type="chain" id="PRO_5035257579" evidence="1">
    <location>
        <begin position="21"/>
        <end position="289"/>
    </location>
</feature>
<dbReference type="Gene3D" id="3.40.630.30">
    <property type="match status" value="1"/>
</dbReference>
<sequence>MQLLSAQLLTFLTFCVLVKSQNINFNSGRRFSSNFEQTFNKQALGFSNDRKIEIQPLTYRTLKGALSIIKEVFFADESLSKGCSVSYDRGAAEELESLCTNVAADGLSVVAIDVNTREVVGVVLNKILTRSPKNKKSGLEVFGENSKHKASKCFADVNINIESRVDLFDLYKVNCILEMTFLTVKKNQQRKGIAGLLVSSSLKLASGLRRGVAKKTSVDFNRPSVNNANAIPSLVSGTFTSTYSQKIGDKLGFDNIMEVSYDDVIFNGQKLSTKLDNIQKFARIAAKRV</sequence>
<name>A0A8J2H5G6_COTCN</name>
<organism evidence="2 3">
    <name type="scientific">Cotesia congregata</name>
    <name type="common">Parasitoid wasp</name>
    <name type="synonym">Apanteles congregatus</name>
    <dbReference type="NCBI Taxonomy" id="51543"/>
    <lineage>
        <taxon>Eukaryota</taxon>
        <taxon>Metazoa</taxon>
        <taxon>Ecdysozoa</taxon>
        <taxon>Arthropoda</taxon>
        <taxon>Hexapoda</taxon>
        <taxon>Insecta</taxon>
        <taxon>Pterygota</taxon>
        <taxon>Neoptera</taxon>
        <taxon>Endopterygota</taxon>
        <taxon>Hymenoptera</taxon>
        <taxon>Apocrita</taxon>
        <taxon>Ichneumonoidea</taxon>
        <taxon>Braconidae</taxon>
        <taxon>Microgastrinae</taxon>
        <taxon>Cotesia</taxon>
    </lineage>
</organism>